<reference evidence="2" key="2">
    <citation type="submission" date="2013-04" db="UniProtKB">
        <authorList>
            <consortium name="EnsemblPlants"/>
        </authorList>
    </citation>
    <scope>IDENTIFICATION</scope>
</reference>
<dbReference type="Gramene" id="OB10G25590.1">
    <property type="protein sequence ID" value="OB10G25590.1"/>
    <property type="gene ID" value="OB10G25590"/>
</dbReference>
<sequence length="107" mass="11418">RGCRRGEDPRLRRRGSGRLRGGEDAAGAQHAGRGARGALLRGPHGAGGVAAQRGRVHAAALRLLRQDLRAAVDKPLGGRDDRWDTGSWSMGDGVTEKDQDEDKEGEI</sequence>
<proteinExistence type="predicted"/>
<dbReference type="HOGENOM" id="CLU_2216675_0_0_1"/>
<keyword evidence="3" id="KW-1185">Reference proteome</keyword>
<feature type="compositionally biased region" description="Basic and acidic residues" evidence="1">
    <location>
        <begin position="71"/>
        <end position="84"/>
    </location>
</feature>
<evidence type="ECO:0000313" key="2">
    <source>
        <dbReference type="EnsemblPlants" id="OB10G25590.1"/>
    </source>
</evidence>
<protein>
    <submittedName>
        <fullName evidence="2">Uncharacterized protein</fullName>
    </submittedName>
</protein>
<accession>J3N4W1</accession>
<organism evidence="2">
    <name type="scientific">Oryza brachyantha</name>
    <name type="common">malo sina</name>
    <dbReference type="NCBI Taxonomy" id="4533"/>
    <lineage>
        <taxon>Eukaryota</taxon>
        <taxon>Viridiplantae</taxon>
        <taxon>Streptophyta</taxon>
        <taxon>Embryophyta</taxon>
        <taxon>Tracheophyta</taxon>
        <taxon>Spermatophyta</taxon>
        <taxon>Magnoliopsida</taxon>
        <taxon>Liliopsida</taxon>
        <taxon>Poales</taxon>
        <taxon>Poaceae</taxon>
        <taxon>BOP clade</taxon>
        <taxon>Oryzoideae</taxon>
        <taxon>Oryzeae</taxon>
        <taxon>Oryzinae</taxon>
        <taxon>Oryza</taxon>
    </lineage>
</organism>
<feature type="region of interest" description="Disordered" evidence="1">
    <location>
        <begin position="1"/>
        <end position="51"/>
    </location>
</feature>
<feature type="region of interest" description="Disordered" evidence="1">
    <location>
        <begin position="71"/>
        <end position="107"/>
    </location>
</feature>
<feature type="compositionally biased region" description="Acidic residues" evidence="1">
    <location>
        <begin position="98"/>
        <end position="107"/>
    </location>
</feature>
<dbReference type="EnsemblPlants" id="OB10G25590.1">
    <property type="protein sequence ID" value="OB10G25590.1"/>
    <property type="gene ID" value="OB10G25590"/>
</dbReference>
<feature type="compositionally biased region" description="Low complexity" evidence="1">
    <location>
        <begin position="25"/>
        <end position="51"/>
    </location>
</feature>
<feature type="compositionally biased region" description="Basic and acidic residues" evidence="1">
    <location>
        <begin position="1"/>
        <end position="10"/>
    </location>
</feature>
<name>J3N4W1_ORYBR</name>
<dbReference type="Proteomes" id="UP000006038">
    <property type="component" value="Chromosome 10"/>
</dbReference>
<evidence type="ECO:0000313" key="3">
    <source>
        <dbReference type="Proteomes" id="UP000006038"/>
    </source>
</evidence>
<reference evidence="2" key="1">
    <citation type="journal article" date="2013" name="Nat. Commun.">
        <title>Whole-genome sequencing of Oryza brachyantha reveals mechanisms underlying Oryza genome evolution.</title>
        <authorList>
            <person name="Chen J."/>
            <person name="Huang Q."/>
            <person name="Gao D."/>
            <person name="Wang J."/>
            <person name="Lang Y."/>
            <person name="Liu T."/>
            <person name="Li B."/>
            <person name="Bai Z."/>
            <person name="Luis Goicoechea J."/>
            <person name="Liang C."/>
            <person name="Chen C."/>
            <person name="Zhang W."/>
            <person name="Sun S."/>
            <person name="Liao Y."/>
            <person name="Zhang X."/>
            <person name="Yang L."/>
            <person name="Song C."/>
            <person name="Wang M."/>
            <person name="Shi J."/>
            <person name="Liu G."/>
            <person name="Liu J."/>
            <person name="Zhou H."/>
            <person name="Zhou W."/>
            <person name="Yu Q."/>
            <person name="An N."/>
            <person name="Chen Y."/>
            <person name="Cai Q."/>
            <person name="Wang B."/>
            <person name="Liu B."/>
            <person name="Min J."/>
            <person name="Huang Y."/>
            <person name="Wu H."/>
            <person name="Li Z."/>
            <person name="Zhang Y."/>
            <person name="Yin Y."/>
            <person name="Song W."/>
            <person name="Jiang J."/>
            <person name="Jackson S.A."/>
            <person name="Wing R.A."/>
            <person name="Wang J."/>
            <person name="Chen M."/>
        </authorList>
    </citation>
    <scope>NUCLEOTIDE SEQUENCE [LARGE SCALE GENOMIC DNA]</scope>
    <source>
        <strain evidence="2">cv. IRGC 101232</strain>
    </source>
</reference>
<evidence type="ECO:0000256" key="1">
    <source>
        <dbReference type="SAM" id="MobiDB-lite"/>
    </source>
</evidence>
<dbReference type="AlphaFoldDB" id="J3N4W1"/>